<dbReference type="InParanoid" id="F4RHW6"/>
<evidence type="ECO:0000313" key="2">
    <source>
        <dbReference type="Proteomes" id="UP000001072"/>
    </source>
</evidence>
<organism evidence="2">
    <name type="scientific">Melampsora larici-populina (strain 98AG31 / pathotype 3-4-7)</name>
    <name type="common">Poplar leaf rust fungus</name>
    <dbReference type="NCBI Taxonomy" id="747676"/>
    <lineage>
        <taxon>Eukaryota</taxon>
        <taxon>Fungi</taxon>
        <taxon>Dikarya</taxon>
        <taxon>Basidiomycota</taxon>
        <taxon>Pucciniomycotina</taxon>
        <taxon>Pucciniomycetes</taxon>
        <taxon>Pucciniales</taxon>
        <taxon>Melampsoraceae</taxon>
        <taxon>Melampsora</taxon>
    </lineage>
</organism>
<accession>F4RHW6</accession>
<reference evidence="2" key="1">
    <citation type="journal article" date="2011" name="Proc. Natl. Acad. Sci. U.S.A.">
        <title>Obligate biotrophy features unraveled by the genomic analysis of rust fungi.</title>
        <authorList>
            <person name="Duplessis S."/>
            <person name="Cuomo C.A."/>
            <person name="Lin Y.-C."/>
            <person name="Aerts A."/>
            <person name="Tisserant E."/>
            <person name="Veneault-Fourrey C."/>
            <person name="Joly D.L."/>
            <person name="Hacquard S."/>
            <person name="Amselem J."/>
            <person name="Cantarel B.L."/>
            <person name="Chiu R."/>
            <person name="Coutinho P.M."/>
            <person name="Feau N."/>
            <person name="Field M."/>
            <person name="Frey P."/>
            <person name="Gelhaye E."/>
            <person name="Goldberg J."/>
            <person name="Grabherr M.G."/>
            <person name="Kodira C.D."/>
            <person name="Kohler A."/>
            <person name="Kuees U."/>
            <person name="Lindquist E.A."/>
            <person name="Lucas S.M."/>
            <person name="Mago R."/>
            <person name="Mauceli E."/>
            <person name="Morin E."/>
            <person name="Murat C."/>
            <person name="Pangilinan J.L."/>
            <person name="Park R."/>
            <person name="Pearson M."/>
            <person name="Quesneville H."/>
            <person name="Rouhier N."/>
            <person name="Sakthikumar S."/>
            <person name="Salamov A.A."/>
            <person name="Schmutz J."/>
            <person name="Selles B."/>
            <person name="Shapiro H."/>
            <person name="Tanguay P."/>
            <person name="Tuskan G.A."/>
            <person name="Henrissat B."/>
            <person name="Van de Peer Y."/>
            <person name="Rouze P."/>
            <person name="Ellis J.G."/>
            <person name="Dodds P.N."/>
            <person name="Schein J.E."/>
            <person name="Zhong S."/>
            <person name="Hamelin R.C."/>
            <person name="Grigoriev I.V."/>
            <person name="Szabo L.J."/>
            <person name="Martin F."/>
        </authorList>
    </citation>
    <scope>NUCLEOTIDE SEQUENCE [LARGE SCALE GENOMIC DNA]</scope>
    <source>
        <strain evidence="2">98AG31 / pathotype 3-4-7</strain>
    </source>
</reference>
<name>F4RHW6_MELLP</name>
<dbReference type="KEGG" id="mlr:MELLADRAFT_62179"/>
<dbReference type="Proteomes" id="UP000001072">
    <property type="component" value="Unassembled WGS sequence"/>
</dbReference>
<dbReference type="VEuPathDB" id="FungiDB:MELLADRAFT_62179"/>
<dbReference type="HOGENOM" id="CLU_036319_0_0_1"/>
<keyword evidence="2" id="KW-1185">Reference proteome</keyword>
<dbReference type="EMBL" id="GL883102">
    <property type="protein sequence ID" value="EGG07896.1"/>
    <property type="molecule type" value="Genomic_DNA"/>
</dbReference>
<evidence type="ECO:0000313" key="1">
    <source>
        <dbReference type="EMBL" id="EGG07896.1"/>
    </source>
</evidence>
<dbReference type="AlphaFoldDB" id="F4RHW6"/>
<gene>
    <name evidence="1" type="ORF">MELLADRAFT_62179</name>
</gene>
<dbReference type="RefSeq" id="XP_007408661.1">
    <property type="nucleotide sequence ID" value="XM_007408599.1"/>
</dbReference>
<proteinExistence type="predicted"/>
<dbReference type="GeneID" id="18929858"/>
<protein>
    <submittedName>
        <fullName evidence="1">Uncharacterized protein</fullName>
    </submittedName>
</protein>
<sequence>MLQSGIQEWTNFLKEVFTMESQFKEHHFWQFIGDLLSHMPTPAVQVTLVQMETEKRKFYLLGDELRSFQLQNLEEMILKGKNVMREHIGQLQQDKVTESDRIINTFTDNEQEKLGRFKINLAKKWSPLERIELRQHWVLHLGTYLDESIHVKGMLETQVILEGLVKADARNIFKMASHQLGDPFEDVVTKHITSLKESLINDINRSNNQDTGSFVEVQSTLRNGLMITDTWRFNPAECRVVMSFWVQYMRFYFGIKHSRNPGLYHHPLERLILAGSKHMENMIHQFKNASTFQTSQRDLLTGFLEFFLEKTQENDLRHIAMRALERINLLFGEHIS</sequence>